<evidence type="ECO:0000259" key="5">
    <source>
        <dbReference type="PROSITE" id="PS51007"/>
    </source>
</evidence>
<evidence type="ECO:0000256" key="2">
    <source>
        <dbReference type="ARBA" id="ARBA00022723"/>
    </source>
</evidence>
<dbReference type="GO" id="GO:0020037">
    <property type="term" value="F:heme binding"/>
    <property type="evidence" value="ECO:0007669"/>
    <property type="project" value="InterPro"/>
</dbReference>
<sequence length="231" mass="24813">MFYYHFLGIGPSSAEEYMMEMNPNYVAEGSAAGGGIFDAYRSPYYSPKGEITPKVLEQMKKYIGPEISGNELVMEAMRRSDEATREKLKETFPELWEQLTAGGAALAKAPAAQPKAEATAEPVANIEPLTDEASLAAGKNIFITNCASCHGKLGEGGIGPNLTDDYWIHGAGMGNVVKVITNGVPAKGMITWKGILTEDQIKQVASYILTLHGTNPPNAKAPQGEKAEYPL</sequence>
<evidence type="ECO:0000256" key="4">
    <source>
        <dbReference type="PROSITE-ProRule" id="PRU00433"/>
    </source>
</evidence>
<dbReference type="Gene3D" id="1.10.760.10">
    <property type="entry name" value="Cytochrome c-like domain"/>
    <property type="match status" value="1"/>
</dbReference>
<dbReference type="InterPro" id="IPR050597">
    <property type="entry name" value="Cytochrome_c_Oxidase_Subunit"/>
</dbReference>
<dbReference type="PANTHER" id="PTHR33751">
    <property type="entry name" value="CBB3-TYPE CYTOCHROME C OXIDASE SUBUNIT FIXP"/>
    <property type="match status" value="1"/>
</dbReference>
<feature type="domain" description="Cytochrome c" evidence="5">
    <location>
        <begin position="133"/>
        <end position="212"/>
    </location>
</feature>
<keyword evidence="2 4" id="KW-0479">Metal-binding</keyword>
<dbReference type="InterPro" id="IPR009056">
    <property type="entry name" value="Cyt_c-like_dom"/>
</dbReference>
<dbReference type="GO" id="GO:0046872">
    <property type="term" value="F:metal ion binding"/>
    <property type="evidence" value="ECO:0007669"/>
    <property type="project" value="UniProtKB-KW"/>
</dbReference>
<dbReference type="PANTHER" id="PTHR33751:SF1">
    <property type="entry name" value="CBB3-TYPE CYTOCHROME C OXIDASE SUBUNIT FIXP"/>
    <property type="match status" value="1"/>
</dbReference>
<evidence type="ECO:0000256" key="3">
    <source>
        <dbReference type="ARBA" id="ARBA00023004"/>
    </source>
</evidence>
<dbReference type="EMBL" id="DRQG01000004">
    <property type="protein sequence ID" value="HGY54164.1"/>
    <property type="molecule type" value="Genomic_DNA"/>
</dbReference>
<dbReference type="Pfam" id="PF13442">
    <property type="entry name" value="Cytochrome_CBB3"/>
    <property type="match status" value="1"/>
</dbReference>
<name>A0A7V4TXG7_CALAY</name>
<gene>
    <name evidence="6" type="ORF">ENK44_00550</name>
</gene>
<keyword evidence="3 4" id="KW-0408">Iron</keyword>
<dbReference type="AlphaFoldDB" id="A0A7V4TXG7"/>
<reference evidence="6" key="1">
    <citation type="journal article" date="2020" name="mSystems">
        <title>Genome- and Community-Level Interaction Insights into Carbon Utilization and Element Cycling Functions of Hydrothermarchaeota in Hydrothermal Sediment.</title>
        <authorList>
            <person name="Zhou Z."/>
            <person name="Liu Y."/>
            <person name="Xu W."/>
            <person name="Pan J."/>
            <person name="Luo Z.H."/>
            <person name="Li M."/>
        </authorList>
    </citation>
    <scope>NUCLEOTIDE SEQUENCE [LARGE SCALE GENOMIC DNA]</scope>
    <source>
        <strain evidence="6">HyVt-577</strain>
    </source>
</reference>
<comment type="caution">
    <text evidence="6">The sequence shown here is derived from an EMBL/GenBank/DDBJ whole genome shotgun (WGS) entry which is preliminary data.</text>
</comment>
<dbReference type="InterPro" id="IPR036909">
    <property type="entry name" value="Cyt_c-like_dom_sf"/>
</dbReference>
<proteinExistence type="predicted"/>
<dbReference type="SUPFAM" id="SSF46626">
    <property type="entry name" value="Cytochrome c"/>
    <property type="match status" value="1"/>
</dbReference>
<evidence type="ECO:0000313" key="6">
    <source>
        <dbReference type="EMBL" id="HGY54164.1"/>
    </source>
</evidence>
<accession>A0A7V4TXG7</accession>
<keyword evidence="1 4" id="KW-0349">Heme</keyword>
<dbReference type="PROSITE" id="PS51007">
    <property type="entry name" value="CYTC"/>
    <property type="match status" value="1"/>
</dbReference>
<evidence type="ECO:0000256" key="1">
    <source>
        <dbReference type="ARBA" id="ARBA00022617"/>
    </source>
</evidence>
<dbReference type="GO" id="GO:0009055">
    <property type="term" value="F:electron transfer activity"/>
    <property type="evidence" value="ECO:0007669"/>
    <property type="project" value="InterPro"/>
</dbReference>
<organism evidence="6">
    <name type="scientific">Caldithrix abyssi</name>
    <dbReference type="NCBI Taxonomy" id="187145"/>
    <lineage>
        <taxon>Bacteria</taxon>
        <taxon>Pseudomonadati</taxon>
        <taxon>Calditrichota</taxon>
        <taxon>Calditrichia</taxon>
        <taxon>Calditrichales</taxon>
        <taxon>Calditrichaceae</taxon>
        <taxon>Caldithrix</taxon>
    </lineage>
</organism>
<dbReference type="Proteomes" id="UP000885779">
    <property type="component" value="Unassembled WGS sequence"/>
</dbReference>
<protein>
    <submittedName>
        <fullName evidence="6">C-type cytochrome</fullName>
    </submittedName>
</protein>